<feature type="domain" description="Peptidoglycan hydrolase PcsB coiled-coil" evidence="5">
    <location>
        <begin position="105"/>
        <end position="180"/>
    </location>
</feature>
<dbReference type="Pfam" id="PF24568">
    <property type="entry name" value="CC_PcsB"/>
    <property type="match status" value="1"/>
</dbReference>
<keyword evidence="7" id="KW-1185">Reference proteome</keyword>
<dbReference type="PANTHER" id="PTHR21666">
    <property type="entry name" value="PEPTIDASE-RELATED"/>
    <property type="match status" value="1"/>
</dbReference>
<keyword evidence="6" id="KW-0378">Hydrolase</keyword>
<feature type="coiled-coil region" evidence="2">
    <location>
        <begin position="167"/>
        <end position="250"/>
    </location>
</feature>
<dbReference type="Pfam" id="PF01551">
    <property type="entry name" value="Peptidase_M23"/>
    <property type="match status" value="1"/>
</dbReference>
<protein>
    <submittedName>
        <fullName evidence="6">Murein hydrolase activator EnvC family protein</fullName>
    </submittedName>
</protein>
<dbReference type="Proteomes" id="UP001596108">
    <property type="component" value="Unassembled WGS sequence"/>
</dbReference>
<evidence type="ECO:0000256" key="2">
    <source>
        <dbReference type="SAM" id="Coils"/>
    </source>
</evidence>
<feature type="chain" id="PRO_5046399676" evidence="3">
    <location>
        <begin position="22"/>
        <end position="391"/>
    </location>
</feature>
<keyword evidence="2" id="KW-0175">Coiled coil</keyword>
<dbReference type="Gene3D" id="6.10.250.3150">
    <property type="match status" value="1"/>
</dbReference>
<reference evidence="7" key="1">
    <citation type="journal article" date="2019" name="Int. J. Syst. Evol. Microbiol.">
        <title>The Global Catalogue of Microorganisms (GCM) 10K type strain sequencing project: providing services to taxonomists for standard genome sequencing and annotation.</title>
        <authorList>
            <consortium name="The Broad Institute Genomics Platform"/>
            <consortium name="The Broad Institute Genome Sequencing Center for Infectious Disease"/>
            <person name="Wu L."/>
            <person name="Ma J."/>
        </authorList>
    </citation>
    <scope>NUCLEOTIDE SEQUENCE [LARGE SCALE GENOMIC DNA]</scope>
    <source>
        <strain evidence="7">CGMCC 1.18578</strain>
    </source>
</reference>
<feature type="coiled-coil region" evidence="2">
    <location>
        <begin position="30"/>
        <end position="113"/>
    </location>
</feature>
<organism evidence="6 7">
    <name type="scientific">Cohnella yongneupensis</name>
    <dbReference type="NCBI Taxonomy" id="425006"/>
    <lineage>
        <taxon>Bacteria</taxon>
        <taxon>Bacillati</taxon>
        <taxon>Bacillota</taxon>
        <taxon>Bacilli</taxon>
        <taxon>Bacillales</taxon>
        <taxon>Paenibacillaceae</taxon>
        <taxon>Cohnella</taxon>
    </lineage>
</organism>
<dbReference type="PANTHER" id="PTHR21666:SF270">
    <property type="entry name" value="MUREIN HYDROLASE ACTIVATOR ENVC"/>
    <property type="match status" value="1"/>
</dbReference>
<dbReference type="InterPro" id="IPR011055">
    <property type="entry name" value="Dup_hybrid_motif"/>
</dbReference>
<evidence type="ECO:0000256" key="1">
    <source>
        <dbReference type="ARBA" id="ARBA00022729"/>
    </source>
</evidence>
<evidence type="ECO:0000313" key="6">
    <source>
        <dbReference type="EMBL" id="MFC5528909.1"/>
    </source>
</evidence>
<dbReference type="Gene3D" id="2.70.70.10">
    <property type="entry name" value="Glucose Permease (Domain IIA)"/>
    <property type="match status" value="1"/>
</dbReference>
<evidence type="ECO:0000256" key="3">
    <source>
        <dbReference type="SAM" id="SignalP"/>
    </source>
</evidence>
<keyword evidence="1 3" id="KW-0732">Signal</keyword>
<dbReference type="SUPFAM" id="SSF51261">
    <property type="entry name" value="Duplicated hybrid motif"/>
    <property type="match status" value="1"/>
</dbReference>
<evidence type="ECO:0000259" key="5">
    <source>
        <dbReference type="Pfam" id="PF24568"/>
    </source>
</evidence>
<dbReference type="InterPro" id="IPR057309">
    <property type="entry name" value="PcsB_CC"/>
</dbReference>
<name>A0ABW0R109_9BACL</name>
<feature type="signal peptide" evidence="3">
    <location>
        <begin position="1"/>
        <end position="21"/>
    </location>
</feature>
<comment type="caution">
    <text evidence="6">The sequence shown here is derived from an EMBL/GenBank/DDBJ whole genome shotgun (WGS) entry which is preliminary data.</text>
</comment>
<gene>
    <name evidence="6" type="ORF">ACFPQ4_05510</name>
</gene>
<dbReference type="SUPFAM" id="SSF57997">
    <property type="entry name" value="Tropomyosin"/>
    <property type="match status" value="1"/>
</dbReference>
<sequence length="391" mass="43728">MKRKFVLLLAMLVGATMIVRPYEGQALTQVQKIDQELNALRKEMEQAANNQKSADNKVHKLNGQKAATKEDIDALNVSIQQMQKKLTDTQDKIDAAEDKLRVTGQELEDAIKQRDLRLDLMDNRVRMAYMAGPASFLDVLMDSTDLPDFLTRLDSVEAIVKQDNDIAEQASEYKDQVVQKKQQVEQELTGVKTLYAEMQSNKAELESNEQAKEQMLADLSEQISEAEEISDEAEAQLKKFAKRSAELQAKKKALTQYYKGGKLGMPLRVEYHLSSPFGYRIHPIYHTKRLHTGMDMAVPKGTPIYAAESGRVITARSMSGYGNCVIIDHGGGLWTVYGHIMNGGILVKEGQEVKRGEKIALVGSTGDSTGNHLHFEVRKNSEPVNPVSYLK</sequence>
<dbReference type="InterPro" id="IPR016047">
    <property type="entry name" value="M23ase_b-sheet_dom"/>
</dbReference>
<evidence type="ECO:0000313" key="7">
    <source>
        <dbReference type="Proteomes" id="UP001596108"/>
    </source>
</evidence>
<dbReference type="GO" id="GO:0016787">
    <property type="term" value="F:hydrolase activity"/>
    <property type="evidence" value="ECO:0007669"/>
    <property type="project" value="UniProtKB-KW"/>
</dbReference>
<accession>A0ABW0R109</accession>
<dbReference type="CDD" id="cd12797">
    <property type="entry name" value="M23_peptidase"/>
    <property type="match status" value="1"/>
</dbReference>
<dbReference type="RefSeq" id="WP_378110779.1">
    <property type="nucleotide sequence ID" value="NZ_JBHSNC010000017.1"/>
</dbReference>
<proteinExistence type="predicted"/>
<dbReference type="InterPro" id="IPR050570">
    <property type="entry name" value="Cell_wall_metabolism_enzyme"/>
</dbReference>
<dbReference type="EMBL" id="JBHSNC010000017">
    <property type="protein sequence ID" value="MFC5528909.1"/>
    <property type="molecule type" value="Genomic_DNA"/>
</dbReference>
<evidence type="ECO:0000259" key="4">
    <source>
        <dbReference type="Pfam" id="PF01551"/>
    </source>
</evidence>
<feature type="domain" description="M23ase beta-sheet core" evidence="4">
    <location>
        <begin position="290"/>
        <end position="386"/>
    </location>
</feature>